<feature type="domain" description="Abortive phage infection protein C-terminal" evidence="1">
    <location>
        <begin position="264"/>
        <end position="516"/>
    </location>
</feature>
<keyword evidence="3" id="KW-1185">Reference proteome</keyword>
<gene>
    <name evidence="2" type="ORF">BC343_20445</name>
</gene>
<sequence length="573" mass="65211">MNNVRHLAESCFNNFLIDNELDEIDKGIGFELFCATMITKQLNVSFEDIQDSLVGGGNDGGIDAFIILINDDCINSLDQLSSIKINGDTKLHILINQSKRENSFTESTIDKLLASVPIIFSFCSVKELNLRFNQGLLEKVLIFRKLWESLALKGGHITVSYSYSCLASERTFSKAYEHKIEQLVRDTKSQLNVSKVNCTFANLSCTELLKSYQYAKSNRLKLTFKQPPLSISYGKSGIGYIGVVKLSDFYDFIKENGNIREDLFESNIRHYQGEVDVNNKIKNTLLNDTVRDFWWLNNGVTIIATDPYPFGESLTIDNIQIVNGLQTSYSIGQHYNSPQEEHRSVLVKVVINSDKETVDKIIASTNDQNAVSPTLLRASDDTQKNLEMYFLSKGYFYDRRKNFYKNQGKPLNKIVSIQFTAQAIESVLYSNPSAARSKPTTLIKDNSSYKRIFNTDISFEAYLRCCQIVQNTFELFSKEQNNTRIAFSNFKLHIARIYASLLLQKPTFQAHDLISLDIKLFNSATLKTSIMILDNCIDQYMGEHPEELLSNISKSKSFDAIMLKLIEQTYDIV</sequence>
<dbReference type="InterPro" id="IPR018891">
    <property type="entry name" value="AIPR_C"/>
</dbReference>
<dbReference type="AlphaFoldDB" id="A0A1S9PK73"/>
<accession>A0A1S9PK73</accession>
<reference evidence="2 3" key="1">
    <citation type="submission" date="2016-07" db="EMBL/GenBank/DDBJ databases">
        <title>Genomic analysis of zinc-resistant bacterium Mucilaginibacter pedocola TBZ30.</title>
        <authorList>
            <person name="Huang J."/>
            <person name="Tang J."/>
        </authorList>
    </citation>
    <scope>NUCLEOTIDE SEQUENCE [LARGE SCALE GENOMIC DNA]</scope>
    <source>
        <strain evidence="2 3">TBZ30</strain>
    </source>
</reference>
<dbReference type="Proteomes" id="UP000189739">
    <property type="component" value="Unassembled WGS sequence"/>
</dbReference>
<name>A0A1S9PK73_9SPHI</name>
<evidence type="ECO:0000313" key="3">
    <source>
        <dbReference type="Proteomes" id="UP000189739"/>
    </source>
</evidence>
<organism evidence="2 3">
    <name type="scientific">Mucilaginibacter pedocola</name>
    <dbReference type="NCBI Taxonomy" id="1792845"/>
    <lineage>
        <taxon>Bacteria</taxon>
        <taxon>Pseudomonadati</taxon>
        <taxon>Bacteroidota</taxon>
        <taxon>Sphingobacteriia</taxon>
        <taxon>Sphingobacteriales</taxon>
        <taxon>Sphingobacteriaceae</taxon>
        <taxon>Mucilaginibacter</taxon>
    </lineage>
</organism>
<evidence type="ECO:0000313" key="2">
    <source>
        <dbReference type="EMBL" id="OOQ61352.1"/>
    </source>
</evidence>
<protein>
    <recommendedName>
        <fullName evidence="1">Abortive phage infection protein C-terminal domain-containing protein</fullName>
    </recommendedName>
</protein>
<dbReference type="STRING" id="1792845.BC343_20445"/>
<dbReference type="OrthoDB" id="9806213at2"/>
<evidence type="ECO:0000259" key="1">
    <source>
        <dbReference type="Pfam" id="PF10592"/>
    </source>
</evidence>
<comment type="caution">
    <text evidence="2">The sequence shown here is derived from an EMBL/GenBank/DDBJ whole genome shotgun (WGS) entry which is preliminary data.</text>
</comment>
<dbReference type="Pfam" id="PF10592">
    <property type="entry name" value="AIPR"/>
    <property type="match status" value="1"/>
</dbReference>
<dbReference type="EMBL" id="MBTF01000002">
    <property type="protein sequence ID" value="OOQ61352.1"/>
    <property type="molecule type" value="Genomic_DNA"/>
</dbReference>
<proteinExistence type="predicted"/>